<feature type="compositionally biased region" description="Basic and acidic residues" evidence="14">
    <location>
        <begin position="198"/>
        <end position="208"/>
    </location>
</feature>
<dbReference type="Proteomes" id="UP000267289">
    <property type="component" value="Unassembled WGS sequence"/>
</dbReference>
<comment type="catalytic activity">
    <reaction evidence="1">
        <text>4-hydroxy-4-methyl-2-oxoglutarate = 2 pyruvate</text>
        <dbReference type="Rhea" id="RHEA:22748"/>
        <dbReference type="ChEBI" id="CHEBI:15361"/>
        <dbReference type="ChEBI" id="CHEBI:58276"/>
        <dbReference type="EC" id="4.1.3.17"/>
    </reaction>
</comment>
<evidence type="ECO:0000256" key="11">
    <source>
        <dbReference type="ARBA" id="ARBA00032305"/>
    </source>
</evidence>
<dbReference type="GO" id="GO:0046872">
    <property type="term" value="F:metal ion binding"/>
    <property type="evidence" value="ECO:0007669"/>
    <property type="project" value="UniProtKB-KW"/>
</dbReference>
<evidence type="ECO:0000256" key="3">
    <source>
        <dbReference type="ARBA" id="ARBA00008621"/>
    </source>
</evidence>
<dbReference type="CDD" id="cd16841">
    <property type="entry name" value="RraA_family"/>
    <property type="match status" value="1"/>
</dbReference>
<evidence type="ECO:0000256" key="7">
    <source>
        <dbReference type="ARBA" id="ARBA00016549"/>
    </source>
</evidence>
<dbReference type="Pfam" id="PF03737">
    <property type="entry name" value="RraA-like"/>
    <property type="match status" value="1"/>
</dbReference>
<dbReference type="GO" id="GO:0047443">
    <property type="term" value="F:4-hydroxy-4-methyl-2-oxoglutarate aldolase activity"/>
    <property type="evidence" value="ECO:0007669"/>
    <property type="project" value="UniProtKB-EC"/>
</dbReference>
<keyword evidence="13" id="KW-0460">Magnesium</keyword>
<keyword evidence="15" id="KW-0456">Lyase</keyword>
<keyword evidence="16" id="KW-1185">Reference proteome</keyword>
<gene>
    <name evidence="15" type="ORF">LAUMK13_03131</name>
</gene>
<dbReference type="InterPro" id="IPR005493">
    <property type="entry name" value="RraA/RraA-like"/>
</dbReference>
<protein>
    <recommendedName>
        <fullName evidence="7">Putative 4-hydroxy-4-methyl-2-oxoglutarate aldolase</fullName>
        <ecNumber evidence="6">4.1.1.112</ecNumber>
        <ecNumber evidence="5">4.1.3.17</ecNumber>
    </recommendedName>
    <alternativeName>
        <fullName evidence="11">Oxaloacetate decarboxylase</fullName>
    </alternativeName>
    <alternativeName>
        <fullName evidence="9">Regulator of ribonuclease activity homolog</fullName>
    </alternativeName>
    <alternativeName>
        <fullName evidence="10">RraA-like protein</fullName>
    </alternativeName>
</protein>
<dbReference type="EMBL" id="UPHQ01000160">
    <property type="protein sequence ID" value="VBA40580.1"/>
    <property type="molecule type" value="Genomic_DNA"/>
</dbReference>
<evidence type="ECO:0000256" key="10">
    <source>
        <dbReference type="ARBA" id="ARBA00030169"/>
    </source>
</evidence>
<evidence type="ECO:0000256" key="9">
    <source>
        <dbReference type="ARBA" id="ARBA00029596"/>
    </source>
</evidence>
<dbReference type="Gene3D" id="3.50.30.40">
    <property type="entry name" value="Ribonuclease E inhibitor RraA/RraA-like"/>
    <property type="match status" value="1"/>
</dbReference>
<name>A0A498Q9T9_9MYCO</name>
<sequence>MQLMELVAGLGVADVVDAMMMMTHQHRAHIIELRSPDPDRVLVGPAVTISFLPVRKDLMDPQKHSLGPAIYRAVAEHEANGAVLVMASNGYQQTSLGGGTKLSRVENLGMAGILADGMLRDFEELSTYNFATYCHGETVRAGGNEIQPYLADVPVAVGGVTVVPGDVIFAKGSTAVVIPGAEAETILTKARQVMQKMDQMKEGLKSEDPQAVLSHGSGEL</sequence>
<evidence type="ECO:0000256" key="5">
    <source>
        <dbReference type="ARBA" id="ARBA00012213"/>
    </source>
</evidence>
<dbReference type="OrthoDB" id="9805307at2"/>
<comment type="similarity">
    <text evidence="3">Belongs to the class II aldolase/RraA-like family.</text>
</comment>
<comment type="function">
    <text evidence="8">Catalyzes the aldol cleavage of 4-hydroxy-4-methyl-2-oxoglutarate (HMG) into 2 molecules of pyruvate. Also contains a secondary oxaloacetate (OAA) decarboxylase activity due to the common pyruvate enolate transition state formed following C-C bond cleavage in the retro-aldol and decarboxylation reactions.</text>
</comment>
<dbReference type="SUPFAM" id="SSF89562">
    <property type="entry name" value="RraA-like"/>
    <property type="match status" value="1"/>
</dbReference>
<dbReference type="PANTHER" id="PTHR33254">
    <property type="entry name" value="4-HYDROXY-4-METHYL-2-OXOGLUTARATE ALDOLASE 3-RELATED"/>
    <property type="match status" value="1"/>
</dbReference>
<evidence type="ECO:0000256" key="13">
    <source>
        <dbReference type="PIRSR" id="PIRSR605493-1"/>
    </source>
</evidence>
<evidence type="ECO:0000256" key="4">
    <source>
        <dbReference type="ARBA" id="ARBA00011233"/>
    </source>
</evidence>
<comment type="cofactor">
    <cofactor evidence="13">
        <name>Mg(2+)</name>
        <dbReference type="ChEBI" id="CHEBI:18420"/>
    </cofactor>
</comment>
<reference evidence="15 16" key="1">
    <citation type="submission" date="2018-09" db="EMBL/GenBank/DDBJ databases">
        <authorList>
            <person name="Tagini F."/>
        </authorList>
    </citation>
    <scope>NUCLEOTIDE SEQUENCE [LARGE SCALE GENOMIC DNA]</scope>
    <source>
        <strain evidence="15 16">MK13</strain>
    </source>
</reference>
<proteinExistence type="inferred from homology"/>
<comment type="cofactor">
    <cofactor evidence="2">
        <name>a divalent metal cation</name>
        <dbReference type="ChEBI" id="CHEBI:60240"/>
    </cofactor>
</comment>
<dbReference type="GO" id="GO:0008948">
    <property type="term" value="F:oxaloacetate decarboxylase activity"/>
    <property type="evidence" value="ECO:0007669"/>
    <property type="project" value="UniProtKB-EC"/>
</dbReference>
<evidence type="ECO:0000256" key="2">
    <source>
        <dbReference type="ARBA" id="ARBA00001968"/>
    </source>
</evidence>
<evidence type="ECO:0000256" key="12">
    <source>
        <dbReference type="ARBA" id="ARBA00047973"/>
    </source>
</evidence>
<organism evidence="15 16">
    <name type="scientific">Mycobacterium innocens</name>
    <dbReference type="NCBI Taxonomy" id="2341083"/>
    <lineage>
        <taxon>Bacteria</taxon>
        <taxon>Bacillati</taxon>
        <taxon>Actinomycetota</taxon>
        <taxon>Actinomycetes</taxon>
        <taxon>Mycobacteriales</taxon>
        <taxon>Mycobacteriaceae</taxon>
        <taxon>Mycobacterium</taxon>
    </lineage>
</organism>
<feature type="binding site" evidence="13">
    <location>
        <position position="120"/>
    </location>
    <ligand>
        <name>substrate</name>
    </ligand>
</feature>
<dbReference type="InterPro" id="IPR036704">
    <property type="entry name" value="RraA/RraA-like_sf"/>
</dbReference>
<dbReference type="AlphaFoldDB" id="A0A498Q9T9"/>
<dbReference type="EC" id="4.1.1.112" evidence="6"/>
<evidence type="ECO:0000256" key="6">
    <source>
        <dbReference type="ARBA" id="ARBA00012947"/>
    </source>
</evidence>
<keyword evidence="13" id="KW-0479">Metal-binding</keyword>
<feature type="binding site" evidence="13">
    <location>
        <position position="121"/>
    </location>
    <ligand>
        <name>Mg(2+)</name>
        <dbReference type="ChEBI" id="CHEBI:18420"/>
    </ligand>
</feature>
<dbReference type="EC" id="4.1.3.17" evidence="5"/>
<comment type="catalytic activity">
    <reaction evidence="12">
        <text>oxaloacetate + H(+) = pyruvate + CO2</text>
        <dbReference type="Rhea" id="RHEA:15641"/>
        <dbReference type="ChEBI" id="CHEBI:15361"/>
        <dbReference type="ChEBI" id="CHEBI:15378"/>
        <dbReference type="ChEBI" id="CHEBI:16452"/>
        <dbReference type="ChEBI" id="CHEBI:16526"/>
        <dbReference type="EC" id="4.1.1.112"/>
    </reaction>
</comment>
<evidence type="ECO:0000256" key="8">
    <source>
        <dbReference type="ARBA" id="ARBA00025046"/>
    </source>
</evidence>
<evidence type="ECO:0000313" key="16">
    <source>
        <dbReference type="Proteomes" id="UP000267289"/>
    </source>
</evidence>
<evidence type="ECO:0000256" key="14">
    <source>
        <dbReference type="SAM" id="MobiDB-lite"/>
    </source>
</evidence>
<comment type="subunit">
    <text evidence="4">Homotrimer.</text>
</comment>
<dbReference type="PANTHER" id="PTHR33254:SF4">
    <property type="entry name" value="4-HYDROXY-4-METHYL-2-OXOGLUTARATE ALDOLASE 3-RELATED"/>
    <property type="match status" value="1"/>
</dbReference>
<feature type="region of interest" description="Disordered" evidence="14">
    <location>
        <begin position="198"/>
        <end position="220"/>
    </location>
</feature>
<accession>A0A498Q9T9</accession>
<evidence type="ECO:0000313" key="15">
    <source>
        <dbReference type="EMBL" id="VBA40580.1"/>
    </source>
</evidence>
<evidence type="ECO:0000256" key="1">
    <source>
        <dbReference type="ARBA" id="ARBA00001342"/>
    </source>
</evidence>